<dbReference type="AlphaFoldDB" id="A0A0A7IDY2"/>
<evidence type="ECO:0000256" key="1">
    <source>
        <dbReference type="ARBA" id="ARBA00022512"/>
    </source>
</evidence>
<evidence type="ECO:0000256" key="7">
    <source>
        <dbReference type="SAM" id="SignalP"/>
    </source>
</evidence>
<protein>
    <recommendedName>
        <fullName evidence="8">Gram-positive cocci surface proteins LPxTG domain-containing protein</fullName>
    </recommendedName>
</protein>
<dbReference type="InterPro" id="IPR013783">
    <property type="entry name" value="Ig-like_fold"/>
</dbReference>
<feature type="compositionally biased region" description="Polar residues" evidence="5">
    <location>
        <begin position="249"/>
        <end position="258"/>
    </location>
</feature>
<dbReference type="OrthoDB" id="3199332at2"/>
<evidence type="ECO:0000313" key="9">
    <source>
        <dbReference type="EMBL" id="AIZ16999.1"/>
    </source>
</evidence>
<dbReference type="InterPro" id="IPR019931">
    <property type="entry name" value="LPXTG_anchor"/>
</dbReference>
<evidence type="ECO:0000256" key="5">
    <source>
        <dbReference type="SAM" id="MobiDB-lite"/>
    </source>
</evidence>
<dbReference type="Gene3D" id="2.60.40.740">
    <property type="match status" value="1"/>
</dbReference>
<name>A0A0A7IDY2_9BIFI</name>
<proteinExistence type="predicted"/>
<keyword evidence="6" id="KW-0472">Membrane</keyword>
<dbReference type="RefSeq" id="WP_039171103.1">
    <property type="nucleotide sequence ID" value="NZ_CP007457.1"/>
</dbReference>
<feature type="region of interest" description="Disordered" evidence="5">
    <location>
        <begin position="240"/>
        <end position="261"/>
    </location>
</feature>
<keyword evidence="6" id="KW-1133">Transmembrane helix</keyword>
<organism evidence="9 10">
    <name type="scientific">Bifidobacterium pseudolongum PV8-2</name>
    <dbReference type="NCBI Taxonomy" id="1447715"/>
    <lineage>
        <taxon>Bacteria</taxon>
        <taxon>Bacillati</taxon>
        <taxon>Actinomycetota</taxon>
        <taxon>Actinomycetes</taxon>
        <taxon>Bifidobacteriales</taxon>
        <taxon>Bifidobacteriaceae</taxon>
        <taxon>Bifidobacterium</taxon>
    </lineage>
</organism>
<feature type="transmembrane region" description="Helical" evidence="6">
    <location>
        <begin position="612"/>
        <end position="632"/>
    </location>
</feature>
<evidence type="ECO:0000256" key="4">
    <source>
        <dbReference type="ARBA" id="ARBA00023088"/>
    </source>
</evidence>
<feature type="signal peptide" evidence="7">
    <location>
        <begin position="1"/>
        <end position="30"/>
    </location>
</feature>
<keyword evidence="1" id="KW-0134">Cell wall</keyword>
<keyword evidence="4" id="KW-0572">Peptidoglycan-anchor</keyword>
<dbReference type="Pfam" id="PF00746">
    <property type="entry name" value="Gram_pos_anchor"/>
    <property type="match status" value="1"/>
</dbReference>
<dbReference type="KEGG" id="bpsp:AH67_01595"/>
<dbReference type="Proteomes" id="UP000030636">
    <property type="component" value="Chromosome"/>
</dbReference>
<evidence type="ECO:0000256" key="6">
    <source>
        <dbReference type="SAM" id="Phobius"/>
    </source>
</evidence>
<dbReference type="PROSITE" id="PS50847">
    <property type="entry name" value="GRAM_POS_ANCHORING"/>
    <property type="match status" value="1"/>
</dbReference>
<dbReference type="InterPro" id="IPR026466">
    <property type="entry name" value="Fim_isopep_form_D2_dom"/>
</dbReference>
<dbReference type="HOGENOM" id="CLU_429417_0_0_11"/>
<sequence length="637" mass="67468">MKKVWKGFAAAVSAAAIAATGFIGATSANADEATVTPTPGAITIKNPIEGDQFKAYQLLGVTIDDSAYAYKLLGADNAAKIDNPATKALVNAINSANATAELDLDTDTDGKQTTISIPNQTDDNTVNAFEQKLVKAISVFTNDANMRLFSQELAKQVATQNVPVAGEATAENTGNALVIKGEDDAALPIGYYLVDHVDQANTGNRTLSAYLVNTLTAAGAVLDLKTATVEFEKKVEDWNESLGDKDENSGTIDSNAWQDSADHKLGDPVPFMLKGSLPSNYANYDVFQYQFSDTLSEGLTLDKDSIKVQLVNFGTPNVVVKNLTADEFQVVLDTNNQTDEAGLPVGATKFTVKVGTEKTQGAGDNAVTIRDLKGVTSTTNSEGKIVDIPNFSVTDTKVVVTYKATVNKKAVIGTTGNPNKANLSISENPDNGWDGLISTPEDIVIVFTYKYTVNKTFNGQTTNVPAQLPSFLLEKFIPAKNGTVNINGTTGNWDTVAETQVDGDSTNGYTASFSHLDDGYYKLSETNVPAGYNPAADKFFTVTAEHEEESDNPQLTKLTVTYYTDASFKTVSGNPIVTNKPADGTIAGTIDVTIDNKSGNELPSTGGMGTTILYAAGAAIVLIAGIGLAVTLRRRQA</sequence>
<dbReference type="GO" id="GO:0005975">
    <property type="term" value="P:carbohydrate metabolic process"/>
    <property type="evidence" value="ECO:0007669"/>
    <property type="project" value="UniProtKB-ARBA"/>
</dbReference>
<evidence type="ECO:0000256" key="2">
    <source>
        <dbReference type="ARBA" id="ARBA00022525"/>
    </source>
</evidence>
<dbReference type="Gene3D" id="2.60.40.10">
    <property type="entry name" value="Immunoglobulins"/>
    <property type="match status" value="1"/>
</dbReference>
<keyword evidence="3 7" id="KW-0732">Signal</keyword>
<evidence type="ECO:0000313" key="10">
    <source>
        <dbReference type="Proteomes" id="UP000030636"/>
    </source>
</evidence>
<keyword evidence="10" id="KW-1185">Reference proteome</keyword>
<gene>
    <name evidence="9" type="ORF">AH67_01595</name>
</gene>
<keyword evidence="6" id="KW-0812">Transmembrane</keyword>
<dbReference type="EMBL" id="CP007457">
    <property type="protein sequence ID" value="AIZ16999.1"/>
    <property type="molecule type" value="Genomic_DNA"/>
</dbReference>
<dbReference type="NCBIfam" id="TIGR04226">
    <property type="entry name" value="RrgB_K2N_iso_D2"/>
    <property type="match status" value="1"/>
</dbReference>
<feature type="chain" id="PRO_5002029526" description="Gram-positive cocci surface proteins LPxTG domain-containing protein" evidence="7">
    <location>
        <begin position="31"/>
        <end position="637"/>
    </location>
</feature>
<evidence type="ECO:0000259" key="8">
    <source>
        <dbReference type="PROSITE" id="PS50847"/>
    </source>
</evidence>
<evidence type="ECO:0000256" key="3">
    <source>
        <dbReference type="ARBA" id="ARBA00022729"/>
    </source>
</evidence>
<accession>A0A0A7IDY2</accession>
<keyword evidence="2" id="KW-0964">Secreted</keyword>
<dbReference type="STRING" id="1447715.AH67_01595"/>
<reference evidence="9 10" key="1">
    <citation type="journal article" date="2015" name="Genome Announc.">
        <title>Bifidobacterium pseudolongum Strain PV8-2, Isolated from a Stool Sample of an Anemic Kenyan Infant.</title>
        <authorList>
            <person name="Vazquez-Gutierrez P."/>
            <person name="Lacroix C."/>
            <person name="Chassard C."/>
            <person name="Klumpp J."/>
            <person name="Stevens M.J."/>
            <person name="Jans C."/>
        </authorList>
    </citation>
    <scope>NUCLEOTIDE SEQUENCE [LARGE SCALE GENOMIC DNA]</scope>
    <source>
        <strain evidence="9 10">PV8-2</strain>
    </source>
</reference>
<dbReference type="NCBIfam" id="TIGR01167">
    <property type="entry name" value="LPXTG_anchor"/>
    <property type="match status" value="1"/>
</dbReference>
<feature type="domain" description="Gram-positive cocci surface proteins LPxTG" evidence="8">
    <location>
        <begin position="602"/>
        <end position="637"/>
    </location>
</feature>